<sequence length="437" mass="47926">MFTSDMLSTLFILACLFFCLFQNTNAFPKYLGGNYSRLNVSAPDTQAILKSRQLVGGLLGGLGSLAGVIPTSLDLAPIVTAGRKIIPDKDHPFIAPEEGDIRGACPGLNLMSNYGYIPRNGITTMTEMTYGMEEMLGLSPALSAVLVAFALKTSVDLTTMKMSIGQTDSRTDGPLSGILGTAPGLFSAEAHNKYEIDGSLAAVDAYFAGGQTDHFSSERWKKYRQVAIDHFGGIMTIQWVGEVRYMQYKECRDLNPECHWAAVDELAFYGAQALVATSMTSSDEVGKPRPADVHSIDTFFGIVENKDGTFSKTHSKLPPGPEGHWFRRAVPSTLLEFAETLVTTYLQREFIFTIVPFGHNNGKLGNFDVDLTQLPNLIAPNIACYILQQVLQPQNLLEVKEYIGIRDPNDHVLKDIIPILESLRLQSNIPAALQSYL</sequence>
<comment type="similarity">
    <text evidence="7">Belongs to the chloroperoxidase family.</text>
</comment>
<evidence type="ECO:0000313" key="10">
    <source>
        <dbReference type="EMBL" id="KAG0144518.1"/>
    </source>
</evidence>
<evidence type="ECO:0000256" key="8">
    <source>
        <dbReference type="SAM" id="SignalP"/>
    </source>
</evidence>
<evidence type="ECO:0000256" key="7">
    <source>
        <dbReference type="ARBA" id="ARBA00025795"/>
    </source>
</evidence>
<protein>
    <recommendedName>
        <fullName evidence="9">Heme haloperoxidase family profile domain-containing protein</fullName>
    </recommendedName>
</protein>
<dbReference type="GO" id="GO:0046872">
    <property type="term" value="F:metal ion binding"/>
    <property type="evidence" value="ECO:0007669"/>
    <property type="project" value="UniProtKB-KW"/>
</dbReference>
<feature type="chain" id="PRO_5040357380" description="Heme haloperoxidase family profile domain-containing protein" evidence="8">
    <location>
        <begin position="27"/>
        <end position="437"/>
    </location>
</feature>
<dbReference type="SUPFAM" id="SSF47571">
    <property type="entry name" value="Cloroperoxidase"/>
    <property type="match status" value="1"/>
</dbReference>
<evidence type="ECO:0000256" key="4">
    <source>
        <dbReference type="ARBA" id="ARBA00022723"/>
    </source>
</evidence>
<evidence type="ECO:0000256" key="3">
    <source>
        <dbReference type="ARBA" id="ARBA00022617"/>
    </source>
</evidence>
<evidence type="ECO:0000256" key="5">
    <source>
        <dbReference type="ARBA" id="ARBA00023002"/>
    </source>
</evidence>
<keyword evidence="11" id="KW-1185">Reference proteome</keyword>
<accession>A0A9P6TBD7</accession>
<dbReference type="EMBL" id="MU167293">
    <property type="protein sequence ID" value="KAG0144518.1"/>
    <property type="molecule type" value="Genomic_DNA"/>
</dbReference>
<gene>
    <name evidence="10" type="ORF">CROQUDRAFT_723950</name>
</gene>
<keyword evidence="6" id="KW-0408">Iron</keyword>
<dbReference type="Gene3D" id="1.10.489.10">
    <property type="entry name" value="Chloroperoxidase-like"/>
    <property type="match status" value="1"/>
</dbReference>
<dbReference type="InterPro" id="IPR036851">
    <property type="entry name" value="Chloroperoxidase-like_sf"/>
</dbReference>
<evidence type="ECO:0000259" key="9">
    <source>
        <dbReference type="PROSITE" id="PS51405"/>
    </source>
</evidence>
<evidence type="ECO:0000256" key="6">
    <source>
        <dbReference type="ARBA" id="ARBA00023004"/>
    </source>
</evidence>
<keyword evidence="5" id="KW-0560">Oxidoreductase</keyword>
<evidence type="ECO:0000256" key="1">
    <source>
        <dbReference type="ARBA" id="ARBA00001970"/>
    </source>
</evidence>
<dbReference type="OrthoDB" id="407298at2759"/>
<dbReference type="PANTHER" id="PTHR33577">
    <property type="entry name" value="STERIGMATOCYSTIN BIOSYNTHESIS PEROXIDASE STCC-RELATED"/>
    <property type="match status" value="1"/>
</dbReference>
<evidence type="ECO:0000256" key="2">
    <source>
        <dbReference type="ARBA" id="ARBA00022559"/>
    </source>
</evidence>
<keyword evidence="3" id="KW-0349">Heme</keyword>
<comment type="caution">
    <text evidence="10">The sequence shown here is derived from an EMBL/GenBank/DDBJ whole genome shotgun (WGS) entry which is preliminary data.</text>
</comment>
<dbReference type="Proteomes" id="UP000886653">
    <property type="component" value="Unassembled WGS sequence"/>
</dbReference>
<keyword evidence="4" id="KW-0479">Metal-binding</keyword>
<dbReference type="AlphaFoldDB" id="A0A9P6TBD7"/>
<comment type="cofactor">
    <cofactor evidence="1">
        <name>heme b</name>
        <dbReference type="ChEBI" id="CHEBI:60344"/>
    </cofactor>
</comment>
<keyword evidence="2" id="KW-0575">Peroxidase</keyword>
<dbReference type="Pfam" id="PF01328">
    <property type="entry name" value="Peroxidase_2"/>
    <property type="match status" value="1"/>
</dbReference>
<evidence type="ECO:0000313" key="11">
    <source>
        <dbReference type="Proteomes" id="UP000886653"/>
    </source>
</evidence>
<feature type="domain" description="Heme haloperoxidase family profile" evidence="9">
    <location>
        <begin position="89"/>
        <end position="339"/>
    </location>
</feature>
<dbReference type="PROSITE" id="PS51405">
    <property type="entry name" value="HEME_HALOPEROXIDASE"/>
    <property type="match status" value="1"/>
</dbReference>
<dbReference type="GO" id="GO:0004601">
    <property type="term" value="F:peroxidase activity"/>
    <property type="evidence" value="ECO:0007669"/>
    <property type="project" value="UniProtKB-KW"/>
</dbReference>
<proteinExistence type="inferred from homology"/>
<reference evidence="10" key="1">
    <citation type="submission" date="2013-11" db="EMBL/GenBank/DDBJ databases">
        <title>Genome sequence of the fusiform rust pathogen reveals effectors for host alternation and coevolution with pine.</title>
        <authorList>
            <consortium name="DOE Joint Genome Institute"/>
            <person name="Smith K."/>
            <person name="Pendleton A."/>
            <person name="Kubisiak T."/>
            <person name="Anderson C."/>
            <person name="Salamov A."/>
            <person name="Aerts A."/>
            <person name="Riley R."/>
            <person name="Clum A."/>
            <person name="Lindquist E."/>
            <person name="Ence D."/>
            <person name="Campbell M."/>
            <person name="Kronenberg Z."/>
            <person name="Feau N."/>
            <person name="Dhillon B."/>
            <person name="Hamelin R."/>
            <person name="Burleigh J."/>
            <person name="Smith J."/>
            <person name="Yandell M."/>
            <person name="Nelson C."/>
            <person name="Grigoriev I."/>
            <person name="Davis J."/>
        </authorList>
    </citation>
    <scope>NUCLEOTIDE SEQUENCE</scope>
    <source>
        <strain evidence="10">G11</strain>
    </source>
</reference>
<name>A0A9P6TBD7_9BASI</name>
<feature type="signal peptide" evidence="8">
    <location>
        <begin position="1"/>
        <end position="26"/>
    </location>
</feature>
<dbReference type="PANTHER" id="PTHR33577:SF16">
    <property type="entry name" value="HEME HALOPEROXIDASE FAMILY PROFILE DOMAIN-CONTAINING PROTEIN"/>
    <property type="match status" value="1"/>
</dbReference>
<keyword evidence="8" id="KW-0732">Signal</keyword>
<dbReference type="InterPro" id="IPR000028">
    <property type="entry name" value="Chloroperoxidase"/>
</dbReference>
<organism evidence="10 11">
    <name type="scientific">Cronartium quercuum f. sp. fusiforme G11</name>
    <dbReference type="NCBI Taxonomy" id="708437"/>
    <lineage>
        <taxon>Eukaryota</taxon>
        <taxon>Fungi</taxon>
        <taxon>Dikarya</taxon>
        <taxon>Basidiomycota</taxon>
        <taxon>Pucciniomycotina</taxon>
        <taxon>Pucciniomycetes</taxon>
        <taxon>Pucciniales</taxon>
        <taxon>Coleosporiaceae</taxon>
        <taxon>Cronartium</taxon>
    </lineage>
</organism>